<dbReference type="InterPro" id="IPR036388">
    <property type="entry name" value="WH-like_DNA-bd_sf"/>
</dbReference>
<accession>A0A3A5KXN9</accession>
<dbReference type="Pfam" id="PF01047">
    <property type="entry name" value="MarR"/>
    <property type="match status" value="1"/>
</dbReference>
<dbReference type="GO" id="GO:0003700">
    <property type="term" value="F:DNA-binding transcription factor activity"/>
    <property type="evidence" value="ECO:0007669"/>
    <property type="project" value="InterPro"/>
</dbReference>
<feature type="domain" description="HTH marR-type" evidence="2">
    <location>
        <begin position="47"/>
        <end position="181"/>
    </location>
</feature>
<dbReference type="Proteomes" id="UP000272706">
    <property type="component" value="Unassembled WGS sequence"/>
</dbReference>
<feature type="region of interest" description="Disordered" evidence="1">
    <location>
        <begin position="18"/>
        <end position="47"/>
    </location>
</feature>
<dbReference type="SUPFAM" id="SSF46785">
    <property type="entry name" value="Winged helix' DNA-binding domain"/>
    <property type="match status" value="1"/>
</dbReference>
<organism evidence="3 4">
    <name type="scientific">Mesorhizobium waimense</name>
    <dbReference type="NCBI Taxonomy" id="1300307"/>
    <lineage>
        <taxon>Bacteria</taxon>
        <taxon>Pseudomonadati</taxon>
        <taxon>Pseudomonadota</taxon>
        <taxon>Alphaproteobacteria</taxon>
        <taxon>Hyphomicrobiales</taxon>
        <taxon>Phyllobacteriaceae</taxon>
        <taxon>Mesorhizobium</taxon>
    </lineage>
</organism>
<name>A0A3A5KXN9_9HYPH</name>
<sequence>MRRCVACSWETLTHGARPAGRWRQPASADAKRSERHHMDGHHDPTGMLETADAVRRSVVGLGRQLRLMRSAHGVSAAKLGLLRRLERTGGSMTASDLASLERLQPQSLTRLIADLDERGLIRRTQDQIDRRQFLIEITKDGHDLLARDADRQNAWLSQSMSKALTPSEREILRVAALLLEQLVEAGVEPPADDGVSQDLGIGRVHLPN</sequence>
<proteinExistence type="predicted"/>
<protein>
    <submittedName>
        <fullName evidence="3">MarR family transcriptional regulator</fullName>
    </submittedName>
</protein>
<dbReference type="PANTHER" id="PTHR39515:SF2">
    <property type="entry name" value="HTH-TYPE TRANSCRIPTIONAL REGULATOR RV0880"/>
    <property type="match status" value="1"/>
</dbReference>
<feature type="compositionally biased region" description="Basic and acidic residues" evidence="1">
    <location>
        <begin position="29"/>
        <end position="44"/>
    </location>
</feature>
<reference evidence="3 4" key="1">
    <citation type="submission" date="2018-09" db="EMBL/GenBank/DDBJ databases">
        <title>Mesorhizobium carmichaelinearum sp. nov. isolated from Carmichaelinea spp. root nodules in New Zealand.</title>
        <authorList>
            <person name="De Meyer S.E."/>
        </authorList>
    </citation>
    <scope>NUCLEOTIDE SEQUENCE [LARGE SCALE GENOMIC DNA]</scope>
    <source>
        <strain evidence="3 4">ICMP19557</strain>
    </source>
</reference>
<keyword evidence="4" id="KW-1185">Reference proteome</keyword>
<evidence type="ECO:0000259" key="2">
    <source>
        <dbReference type="PROSITE" id="PS50995"/>
    </source>
</evidence>
<dbReference type="SMART" id="SM00347">
    <property type="entry name" value="HTH_MARR"/>
    <property type="match status" value="1"/>
</dbReference>
<evidence type="ECO:0000313" key="4">
    <source>
        <dbReference type="Proteomes" id="UP000272706"/>
    </source>
</evidence>
<dbReference type="InterPro" id="IPR036390">
    <property type="entry name" value="WH_DNA-bd_sf"/>
</dbReference>
<dbReference type="InterPro" id="IPR052526">
    <property type="entry name" value="HTH-type_Bedaq_tolerance"/>
</dbReference>
<gene>
    <name evidence="3" type="ORF">D3227_10460</name>
</gene>
<dbReference type="OrthoDB" id="8447118at2"/>
<dbReference type="PANTHER" id="PTHR39515">
    <property type="entry name" value="CONSERVED PROTEIN"/>
    <property type="match status" value="1"/>
</dbReference>
<dbReference type="Gene3D" id="1.10.287.100">
    <property type="match status" value="1"/>
</dbReference>
<dbReference type="AlphaFoldDB" id="A0A3A5KXN9"/>
<dbReference type="PROSITE" id="PS50995">
    <property type="entry name" value="HTH_MARR_2"/>
    <property type="match status" value="1"/>
</dbReference>
<evidence type="ECO:0000313" key="3">
    <source>
        <dbReference type="EMBL" id="RJT40386.1"/>
    </source>
</evidence>
<evidence type="ECO:0000256" key="1">
    <source>
        <dbReference type="SAM" id="MobiDB-lite"/>
    </source>
</evidence>
<dbReference type="EMBL" id="QZWZ01000006">
    <property type="protein sequence ID" value="RJT40386.1"/>
    <property type="molecule type" value="Genomic_DNA"/>
</dbReference>
<comment type="caution">
    <text evidence="3">The sequence shown here is derived from an EMBL/GenBank/DDBJ whole genome shotgun (WGS) entry which is preliminary data.</text>
</comment>
<dbReference type="PRINTS" id="PR00598">
    <property type="entry name" value="HTHMARR"/>
</dbReference>
<dbReference type="InterPro" id="IPR000835">
    <property type="entry name" value="HTH_MarR-typ"/>
</dbReference>
<dbReference type="Gene3D" id="1.10.10.10">
    <property type="entry name" value="Winged helix-like DNA-binding domain superfamily/Winged helix DNA-binding domain"/>
    <property type="match status" value="1"/>
</dbReference>